<evidence type="ECO:0000313" key="2">
    <source>
        <dbReference type="Proteomes" id="UP001163046"/>
    </source>
</evidence>
<comment type="caution">
    <text evidence="1">The sequence shown here is derived from an EMBL/GenBank/DDBJ whole genome shotgun (WGS) entry which is preliminary data.</text>
</comment>
<sequence>MIVLKDSNRTLCDTGWRLGGVYQDNELATGTPTPTSTLSSSSPILSRLHFVGENTRSRKKREKYQILFYLQSPSANSTSHATHAWLQYRYFLKQIICMLLS</sequence>
<dbReference type="AlphaFoldDB" id="A0A9W9YYJ6"/>
<keyword evidence="2" id="KW-1185">Reference proteome</keyword>
<reference evidence="1" key="1">
    <citation type="submission" date="2023-01" db="EMBL/GenBank/DDBJ databases">
        <title>Genome assembly of the deep-sea coral Lophelia pertusa.</title>
        <authorList>
            <person name="Herrera S."/>
            <person name="Cordes E."/>
        </authorList>
    </citation>
    <scope>NUCLEOTIDE SEQUENCE</scope>
    <source>
        <strain evidence="1">USNM1676648</strain>
        <tissue evidence="1">Polyp</tissue>
    </source>
</reference>
<protein>
    <submittedName>
        <fullName evidence="1">Uncharacterized protein</fullName>
    </submittedName>
</protein>
<dbReference type="Proteomes" id="UP001163046">
    <property type="component" value="Unassembled WGS sequence"/>
</dbReference>
<evidence type="ECO:0000313" key="1">
    <source>
        <dbReference type="EMBL" id="KAJ7371765.1"/>
    </source>
</evidence>
<dbReference type="EMBL" id="MU826842">
    <property type="protein sequence ID" value="KAJ7371765.1"/>
    <property type="molecule type" value="Genomic_DNA"/>
</dbReference>
<name>A0A9W9YYJ6_9CNID</name>
<organism evidence="1 2">
    <name type="scientific">Desmophyllum pertusum</name>
    <dbReference type="NCBI Taxonomy" id="174260"/>
    <lineage>
        <taxon>Eukaryota</taxon>
        <taxon>Metazoa</taxon>
        <taxon>Cnidaria</taxon>
        <taxon>Anthozoa</taxon>
        <taxon>Hexacorallia</taxon>
        <taxon>Scleractinia</taxon>
        <taxon>Caryophylliina</taxon>
        <taxon>Caryophylliidae</taxon>
        <taxon>Desmophyllum</taxon>
    </lineage>
</organism>
<accession>A0A9W9YYJ6</accession>
<proteinExistence type="predicted"/>
<gene>
    <name evidence="1" type="ORF">OS493_023103</name>
</gene>